<gene>
    <name evidence="1" type="ORF">CKO25_19625</name>
</gene>
<dbReference type="SUPFAM" id="SSF53795">
    <property type="entry name" value="PEP carboxykinase-like"/>
    <property type="match status" value="1"/>
</dbReference>
<protein>
    <recommendedName>
        <fullName evidence="3">Hpr(Ser) kinase/phosphatase</fullName>
    </recommendedName>
</protein>
<keyword evidence="2" id="KW-1185">Reference proteome</keyword>
<dbReference type="EMBL" id="NRSD01000037">
    <property type="protein sequence ID" value="MBK1646807.1"/>
    <property type="molecule type" value="Genomic_DNA"/>
</dbReference>
<dbReference type="Proteomes" id="UP001138802">
    <property type="component" value="Unassembled WGS sequence"/>
</dbReference>
<proteinExistence type="predicted"/>
<name>A0A9X0WN00_9GAMM</name>
<dbReference type="AlphaFoldDB" id="A0A9X0WN00"/>
<dbReference type="Gene3D" id="3.40.50.300">
    <property type="entry name" value="P-loop containing nucleotide triphosphate hydrolases"/>
    <property type="match status" value="1"/>
</dbReference>
<evidence type="ECO:0000313" key="1">
    <source>
        <dbReference type="EMBL" id="MBK1646807.1"/>
    </source>
</evidence>
<organism evidence="1 2">
    <name type="scientific">Thiocapsa imhoffii</name>
    <dbReference type="NCBI Taxonomy" id="382777"/>
    <lineage>
        <taxon>Bacteria</taxon>
        <taxon>Pseudomonadati</taxon>
        <taxon>Pseudomonadota</taxon>
        <taxon>Gammaproteobacteria</taxon>
        <taxon>Chromatiales</taxon>
        <taxon>Chromatiaceae</taxon>
        <taxon>Thiocapsa</taxon>
    </lineage>
</organism>
<dbReference type="RefSeq" id="WP_200389632.1">
    <property type="nucleotide sequence ID" value="NZ_NRSD01000037.1"/>
</dbReference>
<dbReference type="InterPro" id="IPR027417">
    <property type="entry name" value="P-loop_NTPase"/>
</dbReference>
<accession>A0A9X0WN00</accession>
<sequence>MPYAYQIFGLTLHADFDCPELLAAAADAPPDIEVRLDTLDASLDDANVAREHETTPGIYQFQIQGIARYRVEQGRSIRVQPESSADPGDVRLWLLGTALGVLLHQRGLLPLHVSAVALDGGAQAFCGESGAGKSTLAAALHRRGLPLLTDDVGLAVPETDCTTFYPGFPRIKLWRDALAHFGMDHRPLTPDLTRNDKYHLRLAGEDGFHVQPLPLRRLYLLERADEDATPCIEPVRGHASIGLIRSNTYRAGLVRRLGQAGAHLRQCGRVASSIRVYRFVRPWHLDRLDETLEHLLAHMNQPE</sequence>
<evidence type="ECO:0000313" key="2">
    <source>
        <dbReference type="Proteomes" id="UP001138802"/>
    </source>
</evidence>
<reference evidence="1 2" key="1">
    <citation type="journal article" date="2020" name="Microorganisms">
        <title>Osmotic Adaptation and Compatible Solute Biosynthesis of Phototrophic Bacteria as Revealed from Genome Analyses.</title>
        <authorList>
            <person name="Imhoff J.F."/>
            <person name="Rahn T."/>
            <person name="Kunzel S."/>
            <person name="Keller A."/>
            <person name="Neulinger S.C."/>
        </authorList>
    </citation>
    <scope>NUCLEOTIDE SEQUENCE [LARGE SCALE GENOMIC DNA]</scope>
    <source>
        <strain evidence="1 2">DSM 21303</strain>
    </source>
</reference>
<evidence type="ECO:0008006" key="3">
    <source>
        <dbReference type="Google" id="ProtNLM"/>
    </source>
</evidence>
<comment type="caution">
    <text evidence="1">The sequence shown here is derived from an EMBL/GenBank/DDBJ whole genome shotgun (WGS) entry which is preliminary data.</text>
</comment>